<evidence type="ECO:0000256" key="7">
    <source>
        <dbReference type="RuleBase" id="RU362072"/>
    </source>
</evidence>
<feature type="transmembrane region" description="Helical" evidence="7">
    <location>
        <begin position="47"/>
        <end position="65"/>
    </location>
</feature>
<dbReference type="Proteomes" id="UP000318801">
    <property type="component" value="Unassembled WGS sequence"/>
</dbReference>
<keyword evidence="4 7" id="KW-0812">Transmembrane</keyword>
<dbReference type="InterPro" id="IPR002010">
    <property type="entry name" value="T3SS_IM_R"/>
</dbReference>
<reference evidence="8 9" key="1">
    <citation type="submission" date="2019-06" db="EMBL/GenBank/DDBJ databases">
        <authorList>
            <person name="Li M."/>
        </authorList>
    </citation>
    <scope>NUCLEOTIDE SEQUENCE [LARGE SCALE GENOMIC DNA]</scope>
    <source>
        <strain evidence="8 9">BGMRC2036</strain>
    </source>
</reference>
<feature type="transmembrane region" description="Helical" evidence="7">
    <location>
        <begin position="135"/>
        <end position="159"/>
    </location>
</feature>
<gene>
    <name evidence="8" type="ORF">FJU08_16065</name>
</gene>
<dbReference type="Pfam" id="PF01311">
    <property type="entry name" value="Bac_export_1"/>
    <property type="match status" value="1"/>
</dbReference>
<feature type="transmembrane region" description="Helical" evidence="7">
    <location>
        <begin position="226"/>
        <end position="247"/>
    </location>
</feature>
<evidence type="ECO:0000313" key="9">
    <source>
        <dbReference type="Proteomes" id="UP000318801"/>
    </source>
</evidence>
<name>A0A506U389_9HYPH</name>
<comment type="similarity">
    <text evidence="2 7">Belongs to the FliR/MopE/SpaR family.</text>
</comment>
<dbReference type="PANTHER" id="PTHR30065">
    <property type="entry name" value="FLAGELLAR BIOSYNTHETIC PROTEIN FLIR"/>
    <property type="match status" value="1"/>
</dbReference>
<evidence type="ECO:0000256" key="6">
    <source>
        <dbReference type="ARBA" id="ARBA00023136"/>
    </source>
</evidence>
<comment type="caution">
    <text evidence="8">The sequence shown here is derived from an EMBL/GenBank/DDBJ whole genome shotgun (WGS) entry which is preliminary data.</text>
</comment>
<dbReference type="AlphaFoldDB" id="A0A506U389"/>
<comment type="subcellular location">
    <subcellularLocation>
        <location evidence="1 7">Cell membrane</location>
        <topology evidence="1 7">Multi-pass membrane protein</topology>
    </subcellularLocation>
</comment>
<dbReference type="EMBL" id="VHLG01000011">
    <property type="protein sequence ID" value="TPW28843.1"/>
    <property type="molecule type" value="Genomic_DNA"/>
</dbReference>
<dbReference type="PRINTS" id="PR00953">
    <property type="entry name" value="TYPE3IMRPROT"/>
</dbReference>
<dbReference type="RefSeq" id="WP_141150041.1">
    <property type="nucleotide sequence ID" value="NZ_VHLG01000011.1"/>
</dbReference>
<dbReference type="GO" id="GO:0005886">
    <property type="term" value="C:plasma membrane"/>
    <property type="evidence" value="ECO:0007669"/>
    <property type="project" value="UniProtKB-SubCell"/>
</dbReference>
<feature type="transmembrane region" description="Helical" evidence="7">
    <location>
        <begin position="189"/>
        <end position="214"/>
    </location>
</feature>
<feature type="transmembrane region" description="Helical" evidence="7">
    <location>
        <begin position="17"/>
        <end position="35"/>
    </location>
</feature>
<feature type="transmembrane region" description="Helical" evidence="7">
    <location>
        <begin position="77"/>
        <end position="98"/>
    </location>
</feature>
<evidence type="ECO:0000256" key="1">
    <source>
        <dbReference type="ARBA" id="ARBA00004651"/>
    </source>
</evidence>
<accession>A0A506U389</accession>
<proteinExistence type="inferred from homology"/>
<keyword evidence="3 7" id="KW-1003">Cell membrane</keyword>
<organism evidence="8 9">
    <name type="scientific">Martelella alba</name>
    <dbReference type="NCBI Taxonomy" id="2590451"/>
    <lineage>
        <taxon>Bacteria</taxon>
        <taxon>Pseudomonadati</taxon>
        <taxon>Pseudomonadota</taxon>
        <taxon>Alphaproteobacteria</taxon>
        <taxon>Hyphomicrobiales</taxon>
        <taxon>Aurantimonadaceae</taxon>
        <taxon>Martelella</taxon>
    </lineage>
</organism>
<sequence>MSGMQQLNDALGNQSTTIIYCLVLVICRFYAFFALSPFFSKYAMTGFVRMGVIVCVSLLVVPSAYAEAMTMDSSLTIKFAFALKELALGFLLSILTWLPVRGLEMAGVILDTQRGATQSQSFDPIFSEQTTPTSIFLAQVFSGYFFAYGGFLMVLMTVYKSFELWPVLQPFPTIEIDHVLLYLQMAGHVFFSAVVLIAPIAGFMLIADIAIAFLARSAQSLNALTLGMPVKSAILFIVLMFYCGILFPRTMETFSQALDMMSKVFAP</sequence>
<dbReference type="PANTHER" id="PTHR30065:SF1">
    <property type="entry name" value="SURFACE PRESENTATION OF ANTIGENS PROTEIN SPAR"/>
    <property type="match status" value="1"/>
</dbReference>
<protein>
    <submittedName>
        <fullName evidence="8">EscT/YscT/HrcT family type III secretion system export apparatus protein</fullName>
    </submittedName>
</protein>
<evidence type="ECO:0000256" key="4">
    <source>
        <dbReference type="ARBA" id="ARBA00022692"/>
    </source>
</evidence>
<dbReference type="NCBIfam" id="TIGR01401">
    <property type="entry name" value="fliR_like_III"/>
    <property type="match status" value="1"/>
</dbReference>
<evidence type="ECO:0000256" key="5">
    <source>
        <dbReference type="ARBA" id="ARBA00022989"/>
    </source>
</evidence>
<evidence type="ECO:0000313" key="8">
    <source>
        <dbReference type="EMBL" id="TPW28843.1"/>
    </source>
</evidence>
<dbReference type="InterPro" id="IPR006304">
    <property type="entry name" value="T3SS_SpaR/YscT"/>
</dbReference>
<keyword evidence="6 7" id="KW-0472">Membrane</keyword>
<dbReference type="GO" id="GO:0006605">
    <property type="term" value="P:protein targeting"/>
    <property type="evidence" value="ECO:0007669"/>
    <property type="project" value="UniProtKB-UniRule"/>
</dbReference>
<keyword evidence="5 7" id="KW-1133">Transmembrane helix</keyword>
<evidence type="ECO:0000256" key="3">
    <source>
        <dbReference type="ARBA" id="ARBA00022475"/>
    </source>
</evidence>
<evidence type="ECO:0000256" key="2">
    <source>
        <dbReference type="ARBA" id="ARBA00009772"/>
    </source>
</evidence>
<dbReference type="OrthoDB" id="9807748at2"/>
<keyword evidence="9" id="KW-1185">Reference proteome</keyword>